<dbReference type="EMBL" id="JADOUA010000001">
    <property type="protein sequence ID" value="MBG6093198.1"/>
    <property type="molecule type" value="Genomic_DNA"/>
</dbReference>
<dbReference type="Proteomes" id="UP000614047">
    <property type="component" value="Unassembled WGS sequence"/>
</dbReference>
<name>A0A931GMG8_9ACTN</name>
<gene>
    <name evidence="1" type="ORF">IW256_007311</name>
</gene>
<protein>
    <submittedName>
        <fullName evidence="1">Uncharacterized protein</fullName>
    </submittedName>
</protein>
<evidence type="ECO:0000313" key="1">
    <source>
        <dbReference type="EMBL" id="MBG6093198.1"/>
    </source>
</evidence>
<comment type="caution">
    <text evidence="1">The sequence shown here is derived from an EMBL/GenBank/DDBJ whole genome shotgun (WGS) entry which is preliminary data.</text>
</comment>
<proteinExistence type="predicted"/>
<sequence length="41" mass="4513">MHVLEKEDRIAAGDEDQIGCAEGAFDGGWLGVFQVECRRTC</sequence>
<accession>A0A931GMG8</accession>
<evidence type="ECO:0000313" key="2">
    <source>
        <dbReference type="Proteomes" id="UP000614047"/>
    </source>
</evidence>
<keyword evidence="2" id="KW-1185">Reference proteome</keyword>
<reference evidence="1" key="1">
    <citation type="submission" date="2020-11" db="EMBL/GenBank/DDBJ databases">
        <title>Sequencing the genomes of 1000 actinobacteria strains.</title>
        <authorList>
            <person name="Klenk H.-P."/>
        </authorList>
    </citation>
    <scope>NUCLEOTIDE SEQUENCE</scope>
    <source>
        <strain evidence="1">DSM 43175</strain>
    </source>
</reference>
<dbReference type="AlphaFoldDB" id="A0A931GMG8"/>
<organism evidence="1 2">
    <name type="scientific">Actinomadura viridis</name>
    <dbReference type="NCBI Taxonomy" id="58110"/>
    <lineage>
        <taxon>Bacteria</taxon>
        <taxon>Bacillati</taxon>
        <taxon>Actinomycetota</taxon>
        <taxon>Actinomycetes</taxon>
        <taxon>Streptosporangiales</taxon>
        <taxon>Thermomonosporaceae</taxon>
        <taxon>Actinomadura</taxon>
    </lineage>
</organism>